<dbReference type="Pfam" id="PF22941">
    <property type="entry name" value="TADA2A-like_3rd"/>
    <property type="match status" value="1"/>
</dbReference>
<dbReference type="OrthoDB" id="270417at2759"/>
<evidence type="ECO:0000313" key="3">
    <source>
        <dbReference type="EMBL" id="SAM06305.1"/>
    </source>
</evidence>
<name>A0A168R8Z4_ABSGL</name>
<dbReference type="STRING" id="4829.A0A168R8Z4"/>
<accession>A0A168R8Z4</accession>
<dbReference type="SUPFAM" id="SSF46689">
    <property type="entry name" value="Homeodomain-like"/>
    <property type="match status" value="1"/>
</dbReference>
<dbReference type="InterPro" id="IPR007526">
    <property type="entry name" value="SWIRM"/>
</dbReference>
<dbReference type="InterPro" id="IPR036388">
    <property type="entry name" value="WH-like_DNA-bd_sf"/>
</dbReference>
<dbReference type="GO" id="GO:0003682">
    <property type="term" value="F:chromatin binding"/>
    <property type="evidence" value="ECO:0007669"/>
    <property type="project" value="TreeGrafter"/>
</dbReference>
<dbReference type="FunFam" id="1.10.10.10:FF:000087">
    <property type="entry name" value="Transcriptional adapter 2"/>
    <property type="match status" value="1"/>
</dbReference>
<reference evidence="3" key="1">
    <citation type="submission" date="2016-04" db="EMBL/GenBank/DDBJ databases">
        <authorList>
            <person name="Evans L.H."/>
            <person name="Alamgir A."/>
            <person name="Owens N."/>
            <person name="Weber N.D."/>
            <person name="Virtaneva K."/>
            <person name="Barbian K."/>
            <person name="Babar A."/>
            <person name="Rosenke K."/>
        </authorList>
    </citation>
    <scope>NUCLEOTIDE SEQUENCE [LARGE SCALE GENOMIC DNA]</scope>
    <source>
        <strain evidence="3">CBS 101.48</strain>
    </source>
</reference>
<evidence type="ECO:0000256" key="1">
    <source>
        <dbReference type="SAM" id="MobiDB-lite"/>
    </source>
</evidence>
<dbReference type="GO" id="GO:0006357">
    <property type="term" value="P:regulation of transcription by RNA polymerase II"/>
    <property type="evidence" value="ECO:0007669"/>
    <property type="project" value="TreeGrafter"/>
</dbReference>
<dbReference type="GO" id="GO:0003713">
    <property type="term" value="F:transcription coactivator activity"/>
    <property type="evidence" value="ECO:0007669"/>
    <property type="project" value="TreeGrafter"/>
</dbReference>
<proteinExistence type="predicted"/>
<dbReference type="GO" id="GO:0006338">
    <property type="term" value="P:chromatin remodeling"/>
    <property type="evidence" value="ECO:0007669"/>
    <property type="project" value="TreeGrafter"/>
</dbReference>
<organism evidence="3">
    <name type="scientific">Absidia glauca</name>
    <name type="common">Pin mould</name>
    <dbReference type="NCBI Taxonomy" id="4829"/>
    <lineage>
        <taxon>Eukaryota</taxon>
        <taxon>Fungi</taxon>
        <taxon>Fungi incertae sedis</taxon>
        <taxon>Mucoromycota</taxon>
        <taxon>Mucoromycotina</taxon>
        <taxon>Mucoromycetes</taxon>
        <taxon>Mucorales</taxon>
        <taxon>Cunninghamellaceae</taxon>
        <taxon>Absidia</taxon>
    </lineage>
</organism>
<dbReference type="AlphaFoldDB" id="A0A168R8Z4"/>
<dbReference type="InParanoid" id="A0A168R8Z4"/>
<keyword evidence="4" id="KW-1185">Reference proteome</keyword>
<dbReference type="PANTHER" id="PTHR12374:SF20">
    <property type="entry name" value="TRANSCRIPTIONAL ADAPTER 2-ALPHA"/>
    <property type="match status" value="1"/>
</dbReference>
<dbReference type="Gene3D" id="1.10.10.10">
    <property type="entry name" value="Winged helix-like DNA-binding domain superfamily/Winged helix DNA-binding domain"/>
    <property type="match status" value="1"/>
</dbReference>
<dbReference type="PANTHER" id="PTHR12374">
    <property type="entry name" value="TRANSCRIPTIONAL ADAPTOR 2 ADA2 -RELATED"/>
    <property type="match status" value="1"/>
</dbReference>
<dbReference type="InterPro" id="IPR009057">
    <property type="entry name" value="Homeodomain-like_sf"/>
</dbReference>
<dbReference type="PROSITE" id="PS50934">
    <property type="entry name" value="SWIRM"/>
    <property type="match status" value="1"/>
</dbReference>
<dbReference type="Proteomes" id="UP000078561">
    <property type="component" value="Unassembled WGS sequence"/>
</dbReference>
<dbReference type="Pfam" id="PF04433">
    <property type="entry name" value="SWIRM"/>
    <property type="match status" value="1"/>
</dbReference>
<evidence type="ECO:0000259" key="2">
    <source>
        <dbReference type="PROSITE" id="PS50934"/>
    </source>
</evidence>
<gene>
    <name evidence="3" type="primary">ABSGL_12193.1 scaffold 12718</name>
</gene>
<sequence length="341" mass="38743">MTKTEKAFKSRPAHHDIQGYMPKRQEFEVEYDNSAEQVIKDLAFYGDDTEQDIRLKLIMLGIYNGKLDRRSECKQFIFERHWLDFRAQRLAERKRTRALINDTKVFCRLQTAEDYDRFIKGLVRESELRERIAQLQHWRLQGGVTSLRQGDQYESDKIERLEYLKASLEAAHEQLQWDSTSSSGTVTDKGVLPAHSAVFQRNELQNLTLLPSFKGIAGPISAASSSTAASPSVLPVPASLSKPKPPTPAVGRKPANPLDITNMDGVDLLSSSEQTLCSTLRLLPRSYLVIKDTILKEYEKQGFLKRRAARALIKIDVNKTSRIYDFFIESGWITATQSSSS</sequence>
<dbReference type="GO" id="GO:0070461">
    <property type="term" value="C:SAGA-type complex"/>
    <property type="evidence" value="ECO:0007669"/>
    <property type="project" value="TreeGrafter"/>
</dbReference>
<evidence type="ECO:0000313" key="4">
    <source>
        <dbReference type="Proteomes" id="UP000078561"/>
    </source>
</evidence>
<protein>
    <recommendedName>
        <fullName evidence="2">SWIRM domain-containing protein</fullName>
    </recommendedName>
</protein>
<dbReference type="GO" id="GO:0005634">
    <property type="term" value="C:nucleus"/>
    <property type="evidence" value="ECO:0007669"/>
    <property type="project" value="TreeGrafter"/>
</dbReference>
<feature type="region of interest" description="Disordered" evidence="1">
    <location>
        <begin position="233"/>
        <end position="255"/>
    </location>
</feature>
<dbReference type="InterPro" id="IPR055141">
    <property type="entry name" value="TADA2A_B-like_dom"/>
</dbReference>
<feature type="compositionally biased region" description="Low complexity" evidence="1">
    <location>
        <begin position="233"/>
        <end position="242"/>
    </location>
</feature>
<dbReference type="EMBL" id="LT554584">
    <property type="protein sequence ID" value="SAM06305.1"/>
    <property type="molecule type" value="Genomic_DNA"/>
</dbReference>
<dbReference type="OMA" id="TERQLCT"/>
<feature type="domain" description="SWIRM" evidence="2">
    <location>
        <begin position="249"/>
        <end position="341"/>
    </location>
</feature>